<accession>A0ABN0X553</accession>
<organism evidence="1 2">
    <name type="scientific">Alkalibacterium iburiense</name>
    <dbReference type="NCBI Taxonomy" id="290589"/>
    <lineage>
        <taxon>Bacteria</taxon>
        <taxon>Bacillati</taxon>
        <taxon>Bacillota</taxon>
        <taxon>Bacilli</taxon>
        <taxon>Lactobacillales</taxon>
        <taxon>Carnobacteriaceae</taxon>
        <taxon>Alkalibacterium</taxon>
    </lineage>
</organism>
<keyword evidence="2" id="KW-1185">Reference proteome</keyword>
<protein>
    <submittedName>
        <fullName evidence="1">Uncharacterized protein</fullName>
    </submittedName>
</protein>
<evidence type="ECO:0000313" key="1">
    <source>
        <dbReference type="EMBL" id="GAA0355211.1"/>
    </source>
</evidence>
<dbReference type="EMBL" id="BAAACW010000033">
    <property type="protein sequence ID" value="GAA0355211.1"/>
    <property type="molecule type" value="Genomic_DNA"/>
</dbReference>
<gene>
    <name evidence="1" type="ORF">GCM10008932_05270</name>
</gene>
<sequence>MIFFIVSVNKGSRKNRLKNVKLNSKEGTVTPWLISEKIQLITKKEKGTQKFII</sequence>
<dbReference type="Proteomes" id="UP001501166">
    <property type="component" value="Unassembled WGS sequence"/>
</dbReference>
<proteinExistence type="predicted"/>
<reference evidence="1 2" key="1">
    <citation type="journal article" date="2019" name="Int. J. Syst. Evol. Microbiol.">
        <title>The Global Catalogue of Microorganisms (GCM) 10K type strain sequencing project: providing services to taxonomists for standard genome sequencing and annotation.</title>
        <authorList>
            <consortium name="The Broad Institute Genomics Platform"/>
            <consortium name="The Broad Institute Genome Sequencing Center for Infectious Disease"/>
            <person name="Wu L."/>
            <person name="Ma J."/>
        </authorList>
    </citation>
    <scope>NUCLEOTIDE SEQUENCE [LARGE SCALE GENOMIC DNA]</scope>
    <source>
        <strain evidence="1 2">JCM 12662</strain>
    </source>
</reference>
<comment type="caution">
    <text evidence="1">The sequence shown here is derived from an EMBL/GenBank/DDBJ whole genome shotgun (WGS) entry which is preliminary data.</text>
</comment>
<evidence type="ECO:0000313" key="2">
    <source>
        <dbReference type="Proteomes" id="UP001501166"/>
    </source>
</evidence>
<name>A0ABN0X553_9LACT</name>